<organism evidence="1 2">
    <name type="scientific">Pluteus cervinus</name>
    <dbReference type="NCBI Taxonomy" id="181527"/>
    <lineage>
        <taxon>Eukaryota</taxon>
        <taxon>Fungi</taxon>
        <taxon>Dikarya</taxon>
        <taxon>Basidiomycota</taxon>
        <taxon>Agaricomycotina</taxon>
        <taxon>Agaricomycetes</taxon>
        <taxon>Agaricomycetidae</taxon>
        <taxon>Agaricales</taxon>
        <taxon>Pluteineae</taxon>
        <taxon>Pluteaceae</taxon>
        <taxon>Pluteus</taxon>
    </lineage>
</organism>
<gene>
    <name evidence="1" type="ORF">BDN72DRAFT_929663</name>
</gene>
<dbReference type="Proteomes" id="UP000308600">
    <property type="component" value="Unassembled WGS sequence"/>
</dbReference>
<protein>
    <submittedName>
        <fullName evidence="1">Uncharacterized protein</fullName>
    </submittedName>
</protein>
<evidence type="ECO:0000313" key="1">
    <source>
        <dbReference type="EMBL" id="TFK62884.1"/>
    </source>
</evidence>
<sequence length="193" mass="21620">MPSRTKELDQEQPAIVEKGLGLMGMWHGETDWYGSQVQRPARVVKDGKGYRTLSSLRPLSWIKTHTSTPRPDDLVNRGGKCIFYGDKRKLRIGLLRIGLAINIVILLLVTSRPSANGQHASGFRTRYTTLNLLMNMLTILALTQAEEILTDRCSFMNIAMAMEIRRVMTYTSIPTAVQGRIAGAKTLDTPPYE</sequence>
<name>A0ACD3AC41_9AGAR</name>
<dbReference type="EMBL" id="ML208553">
    <property type="protein sequence ID" value="TFK62884.1"/>
    <property type="molecule type" value="Genomic_DNA"/>
</dbReference>
<keyword evidence="2" id="KW-1185">Reference proteome</keyword>
<proteinExistence type="predicted"/>
<reference evidence="1 2" key="1">
    <citation type="journal article" date="2019" name="Nat. Ecol. Evol.">
        <title>Megaphylogeny resolves global patterns of mushroom evolution.</title>
        <authorList>
            <person name="Varga T."/>
            <person name="Krizsan K."/>
            <person name="Foldi C."/>
            <person name="Dima B."/>
            <person name="Sanchez-Garcia M."/>
            <person name="Sanchez-Ramirez S."/>
            <person name="Szollosi G.J."/>
            <person name="Szarkandi J.G."/>
            <person name="Papp V."/>
            <person name="Albert L."/>
            <person name="Andreopoulos W."/>
            <person name="Angelini C."/>
            <person name="Antonin V."/>
            <person name="Barry K.W."/>
            <person name="Bougher N.L."/>
            <person name="Buchanan P."/>
            <person name="Buyck B."/>
            <person name="Bense V."/>
            <person name="Catcheside P."/>
            <person name="Chovatia M."/>
            <person name="Cooper J."/>
            <person name="Damon W."/>
            <person name="Desjardin D."/>
            <person name="Finy P."/>
            <person name="Geml J."/>
            <person name="Haridas S."/>
            <person name="Hughes K."/>
            <person name="Justo A."/>
            <person name="Karasinski D."/>
            <person name="Kautmanova I."/>
            <person name="Kiss B."/>
            <person name="Kocsube S."/>
            <person name="Kotiranta H."/>
            <person name="LaButti K.M."/>
            <person name="Lechner B.E."/>
            <person name="Liimatainen K."/>
            <person name="Lipzen A."/>
            <person name="Lukacs Z."/>
            <person name="Mihaltcheva S."/>
            <person name="Morgado L.N."/>
            <person name="Niskanen T."/>
            <person name="Noordeloos M.E."/>
            <person name="Ohm R.A."/>
            <person name="Ortiz-Santana B."/>
            <person name="Ovrebo C."/>
            <person name="Racz N."/>
            <person name="Riley R."/>
            <person name="Savchenko A."/>
            <person name="Shiryaev A."/>
            <person name="Soop K."/>
            <person name="Spirin V."/>
            <person name="Szebenyi C."/>
            <person name="Tomsovsky M."/>
            <person name="Tulloss R.E."/>
            <person name="Uehling J."/>
            <person name="Grigoriev I.V."/>
            <person name="Vagvolgyi C."/>
            <person name="Papp T."/>
            <person name="Martin F.M."/>
            <person name="Miettinen O."/>
            <person name="Hibbett D.S."/>
            <person name="Nagy L.G."/>
        </authorList>
    </citation>
    <scope>NUCLEOTIDE SEQUENCE [LARGE SCALE GENOMIC DNA]</scope>
    <source>
        <strain evidence="1 2">NL-1719</strain>
    </source>
</reference>
<evidence type="ECO:0000313" key="2">
    <source>
        <dbReference type="Proteomes" id="UP000308600"/>
    </source>
</evidence>
<accession>A0ACD3AC41</accession>